<dbReference type="KEGG" id="psim:KR76_04520"/>
<keyword evidence="2" id="KW-1185">Reference proteome</keyword>
<dbReference type="EMBL" id="CP009896">
    <property type="protein sequence ID" value="AIY19712.2"/>
    <property type="molecule type" value="Genomic_DNA"/>
</dbReference>
<evidence type="ECO:0000313" key="2">
    <source>
        <dbReference type="Proteomes" id="UP000030300"/>
    </source>
</evidence>
<dbReference type="OrthoDB" id="9805586at2"/>
<dbReference type="GeneID" id="96612916"/>
<evidence type="ECO:0000313" key="1">
    <source>
        <dbReference type="EMBL" id="AIY19712.2"/>
    </source>
</evidence>
<name>A0A0A1DSV5_NOCSI</name>
<dbReference type="Proteomes" id="UP000030300">
    <property type="component" value="Chromosome"/>
</dbReference>
<dbReference type="AlphaFoldDB" id="A0A0A1DSV5"/>
<protein>
    <submittedName>
        <fullName evidence="1">Uncharacterized protein</fullName>
    </submittedName>
</protein>
<proteinExistence type="predicted"/>
<reference evidence="1 2" key="1">
    <citation type="journal article" date="2015" name="Genome Announc.">
        <title>Complete Genome Sequence of Steroid-Transforming Nocardioides simplex VKM Ac-2033D.</title>
        <authorList>
            <person name="Shtratnikova V.Y."/>
            <person name="Schelkunov M.I."/>
            <person name="Pekov Y.A."/>
            <person name="Fokina V.V."/>
            <person name="Logacheva M.D."/>
            <person name="Sokolov S.L."/>
            <person name="Bragin E.Y."/>
            <person name="Ashapkin V.V."/>
            <person name="Donova M.V."/>
        </authorList>
    </citation>
    <scope>NUCLEOTIDE SEQUENCE [LARGE SCALE GENOMIC DNA]</scope>
    <source>
        <strain evidence="1 2">VKM Ac-2033D</strain>
    </source>
</reference>
<dbReference type="HOGENOM" id="CLU_124959_0_0_11"/>
<gene>
    <name evidence="1" type="ORF">KR76_04520</name>
</gene>
<dbReference type="RefSeq" id="WP_052138235.1">
    <property type="nucleotide sequence ID" value="NZ_BJMC01000004.1"/>
</dbReference>
<dbReference type="STRING" id="2045.KR76_04520"/>
<dbReference type="eggNOG" id="ENOG5031MST">
    <property type="taxonomic scope" value="Bacteria"/>
</dbReference>
<sequence>MSDSPTPGLRDQLIDALQETGRDEYEIVAAGPATDEQVAALEAALGLRVPAPLRDLLGDRLNGLAVLARTELWPPAEPYDVGPAWTFWPGLVVLGVGGEDLPGWASIEVRALQLREAGITDVVPAFVVHGDGDRTWGLRPDGSVVLTWSTTGEVDELGTDLATAYREDVAALRQRTADMVALRRERGEL</sequence>
<organism evidence="1 2">
    <name type="scientific">Nocardioides simplex</name>
    <name type="common">Arthrobacter simplex</name>
    <dbReference type="NCBI Taxonomy" id="2045"/>
    <lineage>
        <taxon>Bacteria</taxon>
        <taxon>Bacillati</taxon>
        <taxon>Actinomycetota</taxon>
        <taxon>Actinomycetes</taxon>
        <taxon>Propionibacteriales</taxon>
        <taxon>Nocardioidaceae</taxon>
        <taxon>Pimelobacter</taxon>
    </lineage>
</organism>
<accession>A0A0A1DSV5</accession>